<keyword evidence="3 10" id="KW-0808">Transferase</keyword>
<feature type="transmembrane region" description="Helical" evidence="10">
    <location>
        <begin position="120"/>
        <end position="142"/>
    </location>
</feature>
<keyword evidence="9 10" id="KW-1208">Phospholipid metabolism</keyword>
<evidence type="ECO:0000256" key="4">
    <source>
        <dbReference type="ARBA" id="ARBA00022692"/>
    </source>
</evidence>
<dbReference type="NCBIfam" id="TIGR00023">
    <property type="entry name" value="glycerol-3-phosphate 1-O-acyltransferase PlsY"/>
    <property type="match status" value="1"/>
</dbReference>
<dbReference type="EMBL" id="JASVDS010000003">
    <property type="protein sequence ID" value="MDL5033055.1"/>
    <property type="molecule type" value="Genomic_DNA"/>
</dbReference>
<evidence type="ECO:0000256" key="2">
    <source>
        <dbReference type="ARBA" id="ARBA00022516"/>
    </source>
</evidence>
<evidence type="ECO:0000256" key="6">
    <source>
        <dbReference type="ARBA" id="ARBA00023098"/>
    </source>
</evidence>
<comment type="subunit">
    <text evidence="10">Probably interacts with PlsX.</text>
</comment>
<evidence type="ECO:0000256" key="11">
    <source>
        <dbReference type="SAM" id="MobiDB-lite"/>
    </source>
</evidence>
<feature type="region of interest" description="Disordered" evidence="11">
    <location>
        <begin position="200"/>
        <end position="236"/>
    </location>
</feature>
<comment type="function">
    <text evidence="10">Catalyzes the transfer of an acyl group from acyl-phosphate (acyl-PO(4)) to glycerol-3-phosphate (G3P) to form lysophosphatidic acid (LPA). This enzyme utilizes acyl-phosphate as fatty acyl donor, but not acyl-CoA or acyl-ACP.</text>
</comment>
<dbReference type="EC" id="2.3.1.275" evidence="10"/>
<comment type="catalytic activity">
    <reaction evidence="10">
        <text>an acyl phosphate + sn-glycerol 3-phosphate = a 1-acyl-sn-glycero-3-phosphate + phosphate</text>
        <dbReference type="Rhea" id="RHEA:34075"/>
        <dbReference type="ChEBI" id="CHEBI:43474"/>
        <dbReference type="ChEBI" id="CHEBI:57597"/>
        <dbReference type="ChEBI" id="CHEBI:57970"/>
        <dbReference type="ChEBI" id="CHEBI:59918"/>
        <dbReference type="EC" id="2.3.1.275"/>
    </reaction>
</comment>
<evidence type="ECO:0000256" key="3">
    <source>
        <dbReference type="ARBA" id="ARBA00022679"/>
    </source>
</evidence>
<keyword evidence="5 10" id="KW-1133">Transmembrane helix</keyword>
<feature type="compositionally biased region" description="Basic residues" evidence="11">
    <location>
        <begin position="226"/>
        <end position="236"/>
    </location>
</feature>
<keyword evidence="7 10" id="KW-0472">Membrane</keyword>
<dbReference type="Proteomes" id="UP001238603">
    <property type="component" value="Unassembled WGS sequence"/>
</dbReference>
<gene>
    <name evidence="10 12" type="primary">plsY</name>
    <name evidence="12" type="ORF">QRD43_14165</name>
</gene>
<organism evidence="12 13">
    <name type="scientific">Roseateles subflavus</name>
    <dbReference type="NCBI Taxonomy" id="3053353"/>
    <lineage>
        <taxon>Bacteria</taxon>
        <taxon>Pseudomonadati</taxon>
        <taxon>Pseudomonadota</taxon>
        <taxon>Betaproteobacteria</taxon>
        <taxon>Burkholderiales</taxon>
        <taxon>Sphaerotilaceae</taxon>
        <taxon>Roseateles</taxon>
    </lineage>
</organism>
<keyword evidence="2 10" id="KW-0444">Lipid biosynthesis</keyword>
<comment type="subcellular location">
    <subcellularLocation>
        <location evidence="10">Cell membrane</location>
        <topology evidence="10">Multi-pass membrane protein</topology>
    </subcellularLocation>
</comment>
<keyword evidence="4 10" id="KW-0812">Transmembrane</keyword>
<feature type="transmembrane region" description="Helical" evidence="10">
    <location>
        <begin position="90"/>
        <end position="108"/>
    </location>
</feature>
<feature type="compositionally biased region" description="Low complexity" evidence="11">
    <location>
        <begin position="203"/>
        <end position="212"/>
    </location>
</feature>
<dbReference type="Pfam" id="PF02660">
    <property type="entry name" value="G3P_acyltransf"/>
    <property type="match status" value="1"/>
</dbReference>
<keyword evidence="8 10" id="KW-0594">Phospholipid biosynthesis</keyword>
<evidence type="ECO:0000256" key="5">
    <source>
        <dbReference type="ARBA" id="ARBA00022989"/>
    </source>
</evidence>
<feature type="transmembrane region" description="Helical" evidence="10">
    <location>
        <begin position="162"/>
        <end position="183"/>
    </location>
</feature>
<evidence type="ECO:0000256" key="1">
    <source>
        <dbReference type="ARBA" id="ARBA00022475"/>
    </source>
</evidence>
<evidence type="ECO:0000313" key="13">
    <source>
        <dbReference type="Proteomes" id="UP001238603"/>
    </source>
</evidence>
<evidence type="ECO:0000256" key="8">
    <source>
        <dbReference type="ARBA" id="ARBA00023209"/>
    </source>
</evidence>
<keyword evidence="13" id="KW-1185">Reference proteome</keyword>
<comment type="caution">
    <text evidence="12">The sequence shown here is derived from an EMBL/GenBank/DDBJ whole genome shotgun (WGS) entry which is preliminary data.</text>
</comment>
<keyword evidence="6 10" id="KW-0443">Lipid metabolism</keyword>
<evidence type="ECO:0000256" key="7">
    <source>
        <dbReference type="ARBA" id="ARBA00023136"/>
    </source>
</evidence>
<feature type="transmembrane region" description="Helical" evidence="10">
    <location>
        <begin position="6"/>
        <end position="26"/>
    </location>
</feature>
<comment type="pathway">
    <text evidence="10">Lipid metabolism; phospholipid metabolism.</text>
</comment>
<comment type="similarity">
    <text evidence="10">Belongs to the PlsY family.</text>
</comment>
<dbReference type="HAMAP" id="MF_01043">
    <property type="entry name" value="PlsY"/>
    <property type="match status" value="1"/>
</dbReference>
<dbReference type="GO" id="GO:0004366">
    <property type="term" value="F:glycerol-3-phosphate O-acyltransferase activity"/>
    <property type="evidence" value="ECO:0007669"/>
    <property type="project" value="UniProtKB-EC"/>
</dbReference>
<evidence type="ECO:0000313" key="12">
    <source>
        <dbReference type="EMBL" id="MDL5033055.1"/>
    </source>
</evidence>
<reference evidence="12 13" key="1">
    <citation type="submission" date="2023-06" db="EMBL/GenBank/DDBJ databases">
        <title>Pelomonas sp. APW6 16S ribosomal RNA gene genome sequencing and assembly.</title>
        <authorList>
            <person name="Woo H."/>
        </authorList>
    </citation>
    <scope>NUCLEOTIDE SEQUENCE [LARGE SCALE GENOMIC DNA]</scope>
    <source>
        <strain evidence="12 13">APW6</strain>
    </source>
</reference>
<keyword evidence="12" id="KW-0012">Acyltransferase</keyword>
<sequence>MQDLLYPLLAAVAGYLLGSLSFAVIVSRVMGLSDPRSYGSGNPGATNVLRSGNKKAALLTLLFDALKGYVPVLLVVLYGQRFGLGEDSAAFVGLAAFLGHLWPVFFKFEGGKGVATAAGVLLAVNPLLGGATLLTWLIIAYFSRYSSLAAIVAGVFAPFYQMLIWGASPTVLFVGLMGLLLVWRHEANIKKLLNGTESKIGQKAASAPPAGSSKKHPHGEGYQARGHSHHHGKKKR</sequence>
<dbReference type="PANTHER" id="PTHR30309">
    <property type="entry name" value="INNER MEMBRANE PROTEIN YGIH"/>
    <property type="match status" value="1"/>
</dbReference>
<feature type="transmembrane region" description="Helical" evidence="10">
    <location>
        <begin position="56"/>
        <end position="78"/>
    </location>
</feature>
<proteinExistence type="inferred from homology"/>
<protein>
    <recommendedName>
        <fullName evidence="10">Glycerol-3-phosphate acyltransferase</fullName>
    </recommendedName>
    <alternativeName>
        <fullName evidence="10">Acyl-PO4 G3P acyltransferase</fullName>
    </alternativeName>
    <alternativeName>
        <fullName evidence="10">Acyl-phosphate--glycerol-3-phosphate acyltransferase</fullName>
    </alternativeName>
    <alternativeName>
        <fullName evidence="10">G3P acyltransferase</fullName>
        <shortName evidence="10">GPAT</shortName>
        <ecNumber evidence="10">2.3.1.275</ecNumber>
    </alternativeName>
    <alternativeName>
        <fullName evidence="10">Lysophosphatidic acid synthase</fullName>
        <shortName evidence="10">LPA synthase</shortName>
    </alternativeName>
</protein>
<dbReference type="RefSeq" id="WP_285983109.1">
    <property type="nucleotide sequence ID" value="NZ_JASVDS010000003.1"/>
</dbReference>
<evidence type="ECO:0000256" key="10">
    <source>
        <dbReference type="HAMAP-Rule" id="MF_01043"/>
    </source>
</evidence>
<evidence type="ECO:0000256" key="9">
    <source>
        <dbReference type="ARBA" id="ARBA00023264"/>
    </source>
</evidence>
<name>A0ABT7LLM4_9BURK</name>
<dbReference type="InterPro" id="IPR003811">
    <property type="entry name" value="G3P_acylTferase_PlsY"/>
</dbReference>
<accession>A0ABT7LLM4</accession>
<dbReference type="SMART" id="SM01207">
    <property type="entry name" value="G3P_acyltransf"/>
    <property type="match status" value="1"/>
</dbReference>
<dbReference type="PANTHER" id="PTHR30309:SF0">
    <property type="entry name" value="GLYCEROL-3-PHOSPHATE ACYLTRANSFERASE-RELATED"/>
    <property type="match status" value="1"/>
</dbReference>
<keyword evidence="1 10" id="KW-1003">Cell membrane</keyword>